<reference evidence="4 5" key="1">
    <citation type="submission" date="2019-03" db="EMBL/GenBank/DDBJ databases">
        <title>Genomic Encyclopedia of Archaeal and Bacterial Type Strains, Phase II (KMG-II): from individual species to whole genera.</title>
        <authorList>
            <person name="Goeker M."/>
        </authorList>
    </citation>
    <scope>NUCLEOTIDE SEQUENCE [LARGE SCALE GENOMIC DNA]</scope>
    <source>
        <strain evidence="4 5">DSM 19035</strain>
    </source>
</reference>
<dbReference type="PANTHER" id="PTHR34220">
    <property type="entry name" value="SENSOR HISTIDINE KINASE YPDA"/>
    <property type="match status" value="1"/>
</dbReference>
<keyword evidence="4" id="KW-0418">Kinase</keyword>
<feature type="transmembrane region" description="Helical" evidence="2">
    <location>
        <begin position="145"/>
        <end position="164"/>
    </location>
</feature>
<proteinExistence type="predicted"/>
<dbReference type="GO" id="GO:0016020">
    <property type="term" value="C:membrane"/>
    <property type="evidence" value="ECO:0007669"/>
    <property type="project" value="InterPro"/>
</dbReference>
<organism evidence="4 5">
    <name type="scientific">Pedobacter metabolipauper</name>
    <dbReference type="NCBI Taxonomy" id="425513"/>
    <lineage>
        <taxon>Bacteria</taxon>
        <taxon>Pseudomonadati</taxon>
        <taxon>Bacteroidota</taxon>
        <taxon>Sphingobacteriia</taxon>
        <taxon>Sphingobacteriales</taxon>
        <taxon>Sphingobacteriaceae</taxon>
        <taxon>Pedobacter</taxon>
    </lineage>
</organism>
<feature type="transmembrane region" description="Helical" evidence="2">
    <location>
        <begin position="72"/>
        <end position="89"/>
    </location>
</feature>
<gene>
    <name evidence="4" type="ORF">ATK78_3990</name>
</gene>
<keyword evidence="2" id="KW-1133">Transmembrane helix</keyword>
<dbReference type="PANTHER" id="PTHR34220:SF7">
    <property type="entry name" value="SENSOR HISTIDINE KINASE YPDA"/>
    <property type="match status" value="1"/>
</dbReference>
<evidence type="ECO:0000259" key="3">
    <source>
        <dbReference type="Pfam" id="PF06580"/>
    </source>
</evidence>
<dbReference type="EMBL" id="SNYC01000007">
    <property type="protein sequence ID" value="TDQ06974.1"/>
    <property type="molecule type" value="Genomic_DNA"/>
</dbReference>
<accession>A0A4R6SRX1</accession>
<comment type="caution">
    <text evidence="4">The sequence shown here is derived from an EMBL/GenBank/DDBJ whole genome shotgun (WGS) entry which is preliminary data.</text>
</comment>
<feature type="region of interest" description="Disordered" evidence="1">
    <location>
        <begin position="325"/>
        <end position="355"/>
    </location>
</feature>
<feature type="compositionally biased region" description="Basic and acidic residues" evidence="1">
    <location>
        <begin position="325"/>
        <end position="350"/>
    </location>
</feature>
<dbReference type="GO" id="GO:0000155">
    <property type="term" value="F:phosphorelay sensor kinase activity"/>
    <property type="evidence" value="ECO:0007669"/>
    <property type="project" value="InterPro"/>
</dbReference>
<evidence type="ECO:0000313" key="4">
    <source>
        <dbReference type="EMBL" id="TDQ06974.1"/>
    </source>
</evidence>
<evidence type="ECO:0000256" key="2">
    <source>
        <dbReference type="SAM" id="Phobius"/>
    </source>
</evidence>
<dbReference type="Proteomes" id="UP000295620">
    <property type="component" value="Unassembled WGS sequence"/>
</dbReference>
<dbReference type="AlphaFoldDB" id="A0A4R6SRX1"/>
<keyword evidence="4" id="KW-0808">Transferase</keyword>
<feature type="transmembrane region" description="Helical" evidence="2">
    <location>
        <begin position="40"/>
        <end position="63"/>
    </location>
</feature>
<dbReference type="InterPro" id="IPR050640">
    <property type="entry name" value="Bact_2-comp_sensor_kinase"/>
</dbReference>
<feature type="transmembrane region" description="Helical" evidence="2">
    <location>
        <begin position="9"/>
        <end position="28"/>
    </location>
</feature>
<keyword evidence="2" id="KW-0812">Transmembrane</keyword>
<keyword evidence="2" id="KW-0472">Membrane</keyword>
<sequence>MVRTKISTIIIHTAAWILFMSFPLLFMNQDSSTNANNLQFSWVYVQFPLVYILIFYTNAYYLFPKFYVKKKYILYTLSLFILLAAVMFLKPFDQLLQHNNASKRLGPPMPPPMEQQHMNDGMDRIHEEDGRPVPHGPENNRHFDILSFCGFVMVIGLGTALSSIKEWQLTEKRAILAEADRANAELSFLKAQINPHFLYNTLNNIYTLSITGSPDASDSIMKLSNIMRYVTDEAQANFVTLQDELDCIGNFIDLQKLRLGKKVILNYTTTGNPDGHQISPLILMTFIENVFKYGLSNHEEAPVTIAIDIEPDKINFFAQNRIFKNRNEQERNPGERRDPTTQKSPGDERTGLGIKNTKQRLDHLYAQKYSLKIDEQQELFTVKLILHS</sequence>
<evidence type="ECO:0000256" key="1">
    <source>
        <dbReference type="SAM" id="MobiDB-lite"/>
    </source>
</evidence>
<evidence type="ECO:0000313" key="5">
    <source>
        <dbReference type="Proteomes" id="UP000295620"/>
    </source>
</evidence>
<protein>
    <submittedName>
        <fullName evidence="4">Histidine kinase</fullName>
    </submittedName>
</protein>
<dbReference type="InterPro" id="IPR010559">
    <property type="entry name" value="Sig_transdc_His_kin_internal"/>
</dbReference>
<feature type="domain" description="Signal transduction histidine kinase internal region" evidence="3">
    <location>
        <begin position="184"/>
        <end position="262"/>
    </location>
</feature>
<dbReference type="Pfam" id="PF06580">
    <property type="entry name" value="His_kinase"/>
    <property type="match status" value="1"/>
</dbReference>
<name>A0A4R6SRX1_9SPHI</name>
<keyword evidence="5" id="KW-1185">Reference proteome</keyword>